<dbReference type="Gene3D" id="2.40.50.140">
    <property type="entry name" value="Nucleic acid-binding proteins"/>
    <property type="match status" value="1"/>
</dbReference>
<dbReference type="Proteomes" id="UP000298200">
    <property type="component" value="Unassembled WGS sequence"/>
</dbReference>
<dbReference type="NCBIfam" id="NF003037">
    <property type="entry name" value="PRK03932.1"/>
    <property type="match status" value="1"/>
</dbReference>
<dbReference type="InterPro" id="IPR004364">
    <property type="entry name" value="Aa-tRNA-synt_II"/>
</dbReference>
<dbReference type="InterPro" id="IPR004365">
    <property type="entry name" value="NA-bd_OB_tRNA"/>
</dbReference>
<evidence type="ECO:0000313" key="9">
    <source>
        <dbReference type="EMBL" id="TGL18790.1"/>
    </source>
</evidence>
<keyword evidence="5 7" id="KW-0648">Protein biosynthesis</keyword>
<dbReference type="HAMAP" id="MF_00534">
    <property type="entry name" value="Asn_tRNA_synth"/>
    <property type="match status" value="1"/>
</dbReference>
<comment type="caution">
    <text evidence="9">The sequence shown here is derived from an EMBL/GenBank/DDBJ whole genome shotgun (WGS) entry which is preliminary data.</text>
</comment>
<organism evidence="9 10">
    <name type="scientific">Leptospira yanagawae</name>
    <dbReference type="NCBI Taxonomy" id="293069"/>
    <lineage>
        <taxon>Bacteria</taxon>
        <taxon>Pseudomonadati</taxon>
        <taxon>Spirochaetota</taxon>
        <taxon>Spirochaetia</taxon>
        <taxon>Leptospirales</taxon>
        <taxon>Leptospiraceae</taxon>
        <taxon>Leptospira</taxon>
    </lineage>
</organism>
<evidence type="ECO:0000256" key="7">
    <source>
        <dbReference type="HAMAP-Rule" id="MF_00534"/>
    </source>
</evidence>
<proteinExistence type="inferred from homology"/>
<dbReference type="EC" id="6.1.1.22" evidence="7"/>
<dbReference type="RefSeq" id="WP_135636273.1">
    <property type="nucleotide sequence ID" value="NZ_RQFU01000019.1"/>
</dbReference>
<evidence type="ECO:0000256" key="6">
    <source>
        <dbReference type="ARBA" id="ARBA00023146"/>
    </source>
</evidence>
<dbReference type="EMBL" id="RQFU01000019">
    <property type="protein sequence ID" value="TGL18790.1"/>
    <property type="molecule type" value="Genomic_DNA"/>
</dbReference>
<comment type="subcellular location">
    <subcellularLocation>
        <location evidence="7">Cytoplasm</location>
    </subcellularLocation>
</comment>
<keyword evidence="3 7" id="KW-0547">Nucleotide-binding</keyword>
<dbReference type="PROSITE" id="PS50862">
    <property type="entry name" value="AA_TRNA_LIGASE_II"/>
    <property type="match status" value="1"/>
</dbReference>
<dbReference type="CDD" id="cd00776">
    <property type="entry name" value="AsxRS_core"/>
    <property type="match status" value="1"/>
</dbReference>
<keyword evidence="4 7" id="KW-0067">ATP-binding</keyword>
<feature type="domain" description="Aminoacyl-transfer RNA synthetases class-II family profile" evidence="8">
    <location>
        <begin position="134"/>
        <end position="434"/>
    </location>
</feature>
<dbReference type="NCBIfam" id="TIGR00457">
    <property type="entry name" value="asnS"/>
    <property type="match status" value="1"/>
</dbReference>
<dbReference type="GO" id="GO:0004816">
    <property type="term" value="F:asparagine-tRNA ligase activity"/>
    <property type="evidence" value="ECO:0007669"/>
    <property type="project" value="UniProtKB-EC"/>
</dbReference>
<dbReference type="Pfam" id="PF01336">
    <property type="entry name" value="tRNA_anti-codon"/>
    <property type="match status" value="1"/>
</dbReference>
<dbReference type="Pfam" id="PF00152">
    <property type="entry name" value="tRNA-synt_2"/>
    <property type="match status" value="1"/>
</dbReference>
<dbReference type="PRINTS" id="PR01042">
    <property type="entry name" value="TRNASYNTHASP"/>
</dbReference>
<evidence type="ECO:0000256" key="5">
    <source>
        <dbReference type="ARBA" id="ARBA00022917"/>
    </source>
</evidence>
<keyword evidence="2 7" id="KW-0436">Ligase</keyword>
<evidence type="ECO:0000259" key="8">
    <source>
        <dbReference type="PROSITE" id="PS50862"/>
    </source>
</evidence>
<name>A0ABY2M002_9LEPT</name>
<comment type="similarity">
    <text evidence="1 7">Belongs to the class-II aminoacyl-tRNA synthetase family.</text>
</comment>
<dbReference type="PANTHER" id="PTHR22594:SF34">
    <property type="entry name" value="ASPARAGINE--TRNA LIGASE, MITOCHONDRIAL-RELATED"/>
    <property type="match status" value="1"/>
</dbReference>
<dbReference type="InterPro" id="IPR012340">
    <property type="entry name" value="NA-bd_OB-fold"/>
</dbReference>
<dbReference type="InterPro" id="IPR006195">
    <property type="entry name" value="aa-tRNA-synth_II"/>
</dbReference>
<reference evidence="10" key="1">
    <citation type="journal article" date="2019" name="PLoS Negl. Trop. Dis.">
        <title>Revisiting the worldwide diversity of Leptospira species in the environment.</title>
        <authorList>
            <person name="Vincent A.T."/>
            <person name="Schiettekatte O."/>
            <person name="Bourhy P."/>
            <person name="Veyrier F.J."/>
            <person name="Picardeau M."/>
        </authorList>
    </citation>
    <scope>NUCLEOTIDE SEQUENCE [LARGE SCALE GENOMIC DNA]</scope>
    <source>
        <strain evidence="10">201800272</strain>
    </source>
</reference>
<dbReference type="Gene3D" id="3.30.930.10">
    <property type="entry name" value="Bira Bifunctional Protein, Domain 2"/>
    <property type="match status" value="1"/>
</dbReference>
<keyword evidence="6 7" id="KW-0030">Aminoacyl-tRNA synthetase</keyword>
<keyword evidence="10" id="KW-1185">Reference proteome</keyword>
<evidence type="ECO:0000256" key="2">
    <source>
        <dbReference type="ARBA" id="ARBA00022598"/>
    </source>
</evidence>
<evidence type="ECO:0000256" key="3">
    <source>
        <dbReference type="ARBA" id="ARBA00022741"/>
    </source>
</evidence>
<sequence length="434" mass="49518">MIPSLDPKETKTSDAKVTLPLQGWVQGLRGNNHVQFLQLRTNGEIFQVVCEKEKLGEEMFKQIKSLPQETSLVVTGTWQDNPKAPSGKELLLISFEIVGSSSDYPITPKEHGPDFLHNHRHLWLRSKRQLAIQRVRSELSFAIREFFRNDGYTLIDTPILTGSIGESAGTLFSTEYFDLGQAYLAQTGQLYLETAAFAHSKVYCFGPTFRAEKSKTKRHLTEFWMLEAETAFLGQEGNLDLQERFVKSVLKTTIERTREDLKTLDRDPQPLLNYLEKPFPRVDYEKAINILQSAGEAITWGEDINAEREQILTNHYGTAIFIQNFPRAIKAFYMKQNPNDPKTVLSADLIAPDGIGEIIGGSEREESYEKIVERLQEEGLPPEDYSWYLDLRKYGSVPHAGFGMGLERVIAWVCGLPHIRECIPFPRMIYRLTP</sequence>
<dbReference type="SUPFAM" id="SSF50249">
    <property type="entry name" value="Nucleic acid-binding proteins"/>
    <property type="match status" value="1"/>
</dbReference>
<comment type="subunit">
    <text evidence="7">Homodimer.</text>
</comment>
<protein>
    <recommendedName>
        <fullName evidence="7">Asparagine--tRNA ligase</fullName>
        <ecNumber evidence="7">6.1.1.22</ecNumber>
    </recommendedName>
    <alternativeName>
        <fullName evidence="7">Asparaginyl-tRNA synthetase</fullName>
        <shortName evidence="7">AsnRS</shortName>
    </alternativeName>
</protein>
<keyword evidence="7" id="KW-0963">Cytoplasm</keyword>
<accession>A0ABY2M002</accession>
<dbReference type="InterPro" id="IPR004522">
    <property type="entry name" value="Asn-tRNA-ligase"/>
</dbReference>
<evidence type="ECO:0000256" key="4">
    <source>
        <dbReference type="ARBA" id="ARBA00022840"/>
    </source>
</evidence>
<dbReference type="PANTHER" id="PTHR22594">
    <property type="entry name" value="ASPARTYL/LYSYL-TRNA SYNTHETASE"/>
    <property type="match status" value="1"/>
</dbReference>
<evidence type="ECO:0000256" key="1">
    <source>
        <dbReference type="ARBA" id="ARBA00008226"/>
    </source>
</evidence>
<dbReference type="InterPro" id="IPR002312">
    <property type="entry name" value="Asp/Asn-tRNA-synth_IIb"/>
</dbReference>
<gene>
    <name evidence="7" type="primary">asnS</name>
    <name evidence="9" type="ORF">EHQ46_13215</name>
</gene>
<dbReference type="SUPFAM" id="SSF55681">
    <property type="entry name" value="Class II aaRS and biotin synthetases"/>
    <property type="match status" value="1"/>
</dbReference>
<dbReference type="InterPro" id="IPR045864">
    <property type="entry name" value="aa-tRNA-synth_II/BPL/LPL"/>
</dbReference>
<evidence type="ECO:0000313" key="10">
    <source>
        <dbReference type="Proteomes" id="UP000298200"/>
    </source>
</evidence>
<comment type="catalytic activity">
    <reaction evidence="7">
        <text>tRNA(Asn) + L-asparagine + ATP = L-asparaginyl-tRNA(Asn) + AMP + diphosphate + H(+)</text>
        <dbReference type="Rhea" id="RHEA:11180"/>
        <dbReference type="Rhea" id="RHEA-COMP:9659"/>
        <dbReference type="Rhea" id="RHEA-COMP:9674"/>
        <dbReference type="ChEBI" id="CHEBI:15378"/>
        <dbReference type="ChEBI" id="CHEBI:30616"/>
        <dbReference type="ChEBI" id="CHEBI:33019"/>
        <dbReference type="ChEBI" id="CHEBI:58048"/>
        <dbReference type="ChEBI" id="CHEBI:78442"/>
        <dbReference type="ChEBI" id="CHEBI:78515"/>
        <dbReference type="ChEBI" id="CHEBI:456215"/>
        <dbReference type="EC" id="6.1.1.22"/>
    </reaction>
</comment>